<name>A0A9D0Z6P3_9FIRM</name>
<evidence type="ECO:0000313" key="2">
    <source>
        <dbReference type="Proteomes" id="UP000886874"/>
    </source>
</evidence>
<dbReference type="AlphaFoldDB" id="A0A9D0Z6P3"/>
<evidence type="ECO:0000313" key="1">
    <source>
        <dbReference type="EMBL" id="HIQ68848.1"/>
    </source>
</evidence>
<gene>
    <name evidence="1" type="ORF">IAA67_00735</name>
</gene>
<sequence>MTEFEYDCLQKKLVALSAQHRVGRRRQVTLPSDRLNEAELARRNGPCRIYRLGRPMKLAEFEAMPPDLQRDYLRRLRQRGADDASVSRMLGIGRQRVQALRTRHRVDFDRPDPAAWKDFLGEENG</sequence>
<dbReference type="EMBL" id="DVFN01000011">
    <property type="protein sequence ID" value="HIQ68848.1"/>
    <property type="molecule type" value="Genomic_DNA"/>
</dbReference>
<proteinExistence type="predicted"/>
<protein>
    <submittedName>
        <fullName evidence="1">Uncharacterized protein</fullName>
    </submittedName>
</protein>
<accession>A0A9D0Z6P3</accession>
<reference evidence="1" key="2">
    <citation type="journal article" date="2021" name="PeerJ">
        <title>Extensive microbial diversity within the chicken gut microbiome revealed by metagenomics and culture.</title>
        <authorList>
            <person name="Gilroy R."/>
            <person name="Ravi A."/>
            <person name="Getino M."/>
            <person name="Pursley I."/>
            <person name="Horton D.L."/>
            <person name="Alikhan N.F."/>
            <person name="Baker D."/>
            <person name="Gharbi K."/>
            <person name="Hall N."/>
            <person name="Watson M."/>
            <person name="Adriaenssens E.M."/>
            <person name="Foster-Nyarko E."/>
            <person name="Jarju S."/>
            <person name="Secka A."/>
            <person name="Antonio M."/>
            <person name="Oren A."/>
            <person name="Chaudhuri R.R."/>
            <person name="La Ragione R."/>
            <person name="Hildebrand F."/>
            <person name="Pallen M.J."/>
        </authorList>
    </citation>
    <scope>NUCLEOTIDE SEQUENCE</scope>
    <source>
        <strain evidence="1">ChiSjej2B20-13462</strain>
    </source>
</reference>
<dbReference type="Proteomes" id="UP000886874">
    <property type="component" value="Unassembled WGS sequence"/>
</dbReference>
<organism evidence="1 2">
    <name type="scientific">Candidatus Avoscillospira stercorigallinarum</name>
    <dbReference type="NCBI Taxonomy" id="2840708"/>
    <lineage>
        <taxon>Bacteria</taxon>
        <taxon>Bacillati</taxon>
        <taxon>Bacillota</taxon>
        <taxon>Clostridia</taxon>
        <taxon>Eubacteriales</taxon>
        <taxon>Oscillospiraceae</taxon>
        <taxon>Oscillospiraceae incertae sedis</taxon>
        <taxon>Candidatus Avoscillospira</taxon>
    </lineage>
</organism>
<reference evidence="1" key="1">
    <citation type="submission" date="2020-10" db="EMBL/GenBank/DDBJ databases">
        <authorList>
            <person name="Gilroy R."/>
        </authorList>
    </citation>
    <scope>NUCLEOTIDE SEQUENCE</scope>
    <source>
        <strain evidence="1">ChiSjej2B20-13462</strain>
    </source>
</reference>
<comment type="caution">
    <text evidence="1">The sequence shown here is derived from an EMBL/GenBank/DDBJ whole genome shotgun (WGS) entry which is preliminary data.</text>
</comment>